<keyword evidence="3" id="KW-1185">Reference proteome</keyword>
<proteinExistence type="predicted"/>
<name>A0ABQ5H5W0_9ASTR</name>
<dbReference type="EMBL" id="BQNB010019199">
    <property type="protein sequence ID" value="GJT82784.1"/>
    <property type="molecule type" value="Genomic_DNA"/>
</dbReference>
<protein>
    <submittedName>
        <fullName evidence="2">Uncharacterized protein</fullName>
    </submittedName>
</protein>
<dbReference type="Proteomes" id="UP001151760">
    <property type="component" value="Unassembled WGS sequence"/>
</dbReference>
<evidence type="ECO:0000313" key="2">
    <source>
        <dbReference type="EMBL" id="GJT82784.1"/>
    </source>
</evidence>
<accession>A0ABQ5H5W0</accession>
<organism evidence="2 3">
    <name type="scientific">Tanacetum coccineum</name>
    <dbReference type="NCBI Taxonomy" id="301880"/>
    <lineage>
        <taxon>Eukaryota</taxon>
        <taxon>Viridiplantae</taxon>
        <taxon>Streptophyta</taxon>
        <taxon>Embryophyta</taxon>
        <taxon>Tracheophyta</taxon>
        <taxon>Spermatophyta</taxon>
        <taxon>Magnoliopsida</taxon>
        <taxon>eudicotyledons</taxon>
        <taxon>Gunneridae</taxon>
        <taxon>Pentapetalae</taxon>
        <taxon>asterids</taxon>
        <taxon>campanulids</taxon>
        <taxon>Asterales</taxon>
        <taxon>Asteraceae</taxon>
        <taxon>Asteroideae</taxon>
        <taxon>Anthemideae</taxon>
        <taxon>Anthemidinae</taxon>
        <taxon>Tanacetum</taxon>
    </lineage>
</organism>
<comment type="caution">
    <text evidence="2">The sequence shown here is derived from an EMBL/GenBank/DDBJ whole genome shotgun (WGS) entry which is preliminary data.</text>
</comment>
<sequence>MESNDGAILCESNLFQEIRLKMNLPDHRIKLWWKWRYLVPVESIHSPMLTLNVFNQRHHDNRKTYNTASATLISNVMIKKSVSMQYKRRCFSLIPAESNSLPHARAQTTKTYYKHQDLRIKKAQEFKTKTSANSDIQDLPLRYQAYQGRLLASFQDDAKYEHVGQDTRPQDSKDDKDKQGKDSKISESKMKSKDNDKG</sequence>
<evidence type="ECO:0000256" key="1">
    <source>
        <dbReference type="SAM" id="MobiDB-lite"/>
    </source>
</evidence>
<reference evidence="2" key="1">
    <citation type="journal article" date="2022" name="Int. J. Mol. Sci.">
        <title>Draft Genome of Tanacetum Coccineum: Genomic Comparison of Closely Related Tanacetum-Family Plants.</title>
        <authorList>
            <person name="Yamashiro T."/>
            <person name="Shiraishi A."/>
            <person name="Nakayama K."/>
            <person name="Satake H."/>
        </authorList>
    </citation>
    <scope>NUCLEOTIDE SEQUENCE</scope>
</reference>
<evidence type="ECO:0000313" key="3">
    <source>
        <dbReference type="Proteomes" id="UP001151760"/>
    </source>
</evidence>
<gene>
    <name evidence="2" type="ORF">Tco_1057126</name>
</gene>
<reference evidence="2" key="2">
    <citation type="submission" date="2022-01" db="EMBL/GenBank/DDBJ databases">
        <authorList>
            <person name="Yamashiro T."/>
            <person name="Shiraishi A."/>
            <person name="Satake H."/>
            <person name="Nakayama K."/>
        </authorList>
    </citation>
    <scope>NUCLEOTIDE SEQUENCE</scope>
</reference>
<feature type="region of interest" description="Disordered" evidence="1">
    <location>
        <begin position="157"/>
        <end position="198"/>
    </location>
</feature>